<dbReference type="PROSITE" id="PS51000">
    <property type="entry name" value="HTH_DEOR_2"/>
    <property type="match status" value="1"/>
</dbReference>
<dbReference type="InterPro" id="IPR001034">
    <property type="entry name" value="DeoR_HTH"/>
</dbReference>
<dbReference type="SUPFAM" id="SSF100950">
    <property type="entry name" value="NagB/RpiA/CoA transferase-like"/>
    <property type="match status" value="1"/>
</dbReference>
<keyword evidence="2" id="KW-0238">DNA-binding</keyword>
<dbReference type="PRINTS" id="PR00037">
    <property type="entry name" value="HTHLACR"/>
</dbReference>
<dbReference type="InterPro" id="IPR014036">
    <property type="entry name" value="DeoR-like_C"/>
</dbReference>
<dbReference type="Proteomes" id="UP000469125">
    <property type="component" value="Unassembled WGS sequence"/>
</dbReference>
<name>A0A6N8FGC7_9BACI</name>
<accession>A0A6N8FGC7</accession>
<dbReference type="Gene3D" id="1.10.10.10">
    <property type="entry name" value="Winged helix-like DNA-binding domain superfamily/Winged helix DNA-binding domain"/>
    <property type="match status" value="1"/>
</dbReference>
<keyword evidence="3" id="KW-0804">Transcription</keyword>
<dbReference type="SUPFAM" id="SSF46785">
    <property type="entry name" value="Winged helix' DNA-binding domain"/>
    <property type="match status" value="1"/>
</dbReference>
<dbReference type="AlphaFoldDB" id="A0A6N8FGC7"/>
<dbReference type="EMBL" id="WOCA01000006">
    <property type="protein sequence ID" value="MUK88722.1"/>
    <property type="molecule type" value="Genomic_DNA"/>
</dbReference>
<dbReference type="GO" id="GO:0003677">
    <property type="term" value="F:DNA binding"/>
    <property type="evidence" value="ECO:0007669"/>
    <property type="project" value="UniProtKB-KW"/>
</dbReference>
<gene>
    <name evidence="5" type="ORF">GMD78_09990</name>
</gene>
<organism evidence="5 6">
    <name type="scientific">Ornithinibacillus caprae</name>
    <dbReference type="NCBI Taxonomy" id="2678566"/>
    <lineage>
        <taxon>Bacteria</taxon>
        <taxon>Bacillati</taxon>
        <taxon>Bacillota</taxon>
        <taxon>Bacilli</taxon>
        <taxon>Bacillales</taxon>
        <taxon>Bacillaceae</taxon>
        <taxon>Ornithinibacillus</taxon>
    </lineage>
</organism>
<protein>
    <submittedName>
        <fullName evidence="5">DeoR family transcriptional regulator</fullName>
    </submittedName>
</protein>
<comment type="caution">
    <text evidence="5">The sequence shown here is derived from an EMBL/GenBank/DDBJ whole genome shotgun (WGS) entry which is preliminary data.</text>
</comment>
<reference evidence="5 6" key="1">
    <citation type="submission" date="2019-11" db="EMBL/GenBank/DDBJ databases">
        <authorList>
            <person name="Li X."/>
        </authorList>
    </citation>
    <scope>NUCLEOTIDE SEQUENCE [LARGE SCALE GENOMIC DNA]</scope>
    <source>
        <strain evidence="5 6">L9</strain>
    </source>
</reference>
<dbReference type="SMART" id="SM00420">
    <property type="entry name" value="HTH_DEOR"/>
    <property type="match status" value="1"/>
</dbReference>
<dbReference type="InterPro" id="IPR050313">
    <property type="entry name" value="Carb_Metab_HTH_regulators"/>
</dbReference>
<dbReference type="RefSeq" id="WP_155668691.1">
    <property type="nucleotide sequence ID" value="NZ_WOCA01000006.1"/>
</dbReference>
<dbReference type="Pfam" id="PF00455">
    <property type="entry name" value="DeoRC"/>
    <property type="match status" value="1"/>
</dbReference>
<dbReference type="Gene3D" id="3.40.50.1360">
    <property type="match status" value="1"/>
</dbReference>
<evidence type="ECO:0000259" key="4">
    <source>
        <dbReference type="PROSITE" id="PS51000"/>
    </source>
</evidence>
<dbReference type="InterPro" id="IPR018356">
    <property type="entry name" value="Tscrpt_reg_HTH_DeoR_CS"/>
</dbReference>
<dbReference type="PANTHER" id="PTHR30363">
    <property type="entry name" value="HTH-TYPE TRANSCRIPTIONAL REGULATOR SRLR-RELATED"/>
    <property type="match status" value="1"/>
</dbReference>
<dbReference type="PROSITE" id="PS00894">
    <property type="entry name" value="HTH_DEOR_1"/>
    <property type="match status" value="1"/>
</dbReference>
<keyword evidence="6" id="KW-1185">Reference proteome</keyword>
<dbReference type="GO" id="GO:0003700">
    <property type="term" value="F:DNA-binding transcription factor activity"/>
    <property type="evidence" value="ECO:0007669"/>
    <property type="project" value="InterPro"/>
</dbReference>
<evidence type="ECO:0000313" key="6">
    <source>
        <dbReference type="Proteomes" id="UP000469125"/>
    </source>
</evidence>
<sequence>MQPTERREWVMQQVRENGKVEIEVLSAELNVSPMTIRRDLDQLEEEGKVIRIHGGAVLPKPLITETPFFAKESRRIEQKRMIAQKALSYIKEGQTIILDSGTTTLELARLLRNRENITVITNDIKIAAELVDSSLKVIVTGGELQNDVGALFGPQTHQFLKNIHVDLFFLGAHAIDVQAGVTSPTFEKSLVKQLMIQAAESTLLVADSSKIDQKAFSKVCNLSELTGFITDQDISDTMKNELSDSIDIL</sequence>
<evidence type="ECO:0000256" key="2">
    <source>
        <dbReference type="ARBA" id="ARBA00023125"/>
    </source>
</evidence>
<evidence type="ECO:0000256" key="1">
    <source>
        <dbReference type="ARBA" id="ARBA00023015"/>
    </source>
</evidence>
<dbReference type="Pfam" id="PF08220">
    <property type="entry name" value="HTH_DeoR"/>
    <property type="match status" value="1"/>
</dbReference>
<feature type="domain" description="HTH deoR-type" evidence="4">
    <location>
        <begin position="3"/>
        <end position="58"/>
    </location>
</feature>
<dbReference type="PANTHER" id="PTHR30363:SF46">
    <property type="entry name" value="LYSR FAMILY TRANSCRIPTIONAL REGULATOR"/>
    <property type="match status" value="1"/>
</dbReference>
<evidence type="ECO:0000256" key="3">
    <source>
        <dbReference type="ARBA" id="ARBA00023163"/>
    </source>
</evidence>
<proteinExistence type="predicted"/>
<evidence type="ECO:0000313" key="5">
    <source>
        <dbReference type="EMBL" id="MUK88722.1"/>
    </source>
</evidence>
<dbReference type="InterPro" id="IPR036388">
    <property type="entry name" value="WH-like_DNA-bd_sf"/>
</dbReference>
<dbReference type="InterPro" id="IPR036390">
    <property type="entry name" value="WH_DNA-bd_sf"/>
</dbReference>
<dbReference type="SMART" id="SM01134">
    <property type="entry name" value="DeoRC"/>
    <property type="match status" value="1"/>
</dbReference>
<dbReference type="InterPro" id="IPR037171">
    <property type="entry name" value="NagB/RpiA_transferase-like"/>
</dbReference>
<keyword evidence="1" id="KW-0805">Transcription regulation</keyword>